<dbReference type="PANTHER" id="PTHR38248:SF2">
    <property type="entry name" value="FUNK1 11"/>
    <property type="match status" value="1"/>
</dbReference>
<gene>
    <name evidence="3" type="ORF">PCAMFM013_S005g000464</name>
</gene>
<feature type="domain" description="Fungal-type protein kinase" evidence="2">
    <location>
        <begin position="208"/>
        <end position="268"/>
    </location>
</feature>
<proteinExistence type="predicted"/>
<protein>
    <submittedName>
        <fullName evidence="3">Str. FM013</fullName>
    </submittedName>
</protein>
<evidence type="ECO:0000259" key="2">
    <source>
        <dbReference type="Pfam" id="PF17667"/>
    </source>
</evidence>
<evidence type="ECO:0000256" key="1">
    <source>
        <dbReference type="SAM" id="MobiDB-lite"/>
    </source>
</evidence>
<reference evidence="3 4" key="1">
    <citation type="journal article" date="2014" name="Nat. Commun.">
        <title>Multiple recent horizontal transfers of a large genomic region in cheese making fungi.</title>
        <authorList>
            <person name="Cheeseman K."/>
            <person name="Ropars J."/>
            <person name="Renault P."/>
            <person name="Dupont J."/>
            <person name="Gouzy J."/>
            <person name="Branca A."/>
            <person name="Abraham A.L."/>
            <person name="Ceppi M."/>
            <person name="Conseiller E."/>
            <person name="Debuchy R."/>
            <person name="Malagnac F."/>
            <person name="Goarin A."/>
            <person name="Silar P."/>
            <person name="Lacoste S."/>
            <person name="Sallet E."/>
            <person name="Bensimon A."/>
            <person name="Giraud T."/>
            <person name="Brygoo Y."/>
        </authorList>
    </citation>
    <scope>NUCLEOTIDE SEQUENCE [LARGE SCALE GENOMIC DNA]</scope>
    <source>
        <strain evidence="4">FM 013</strain>
    </source>
</reference>
<dbReference type="STRING" id="1429867.A0A0G4P4N9"/>
<dbReference type="Proteomes" id="UP000053732">
    <property type="component" value="Unassembled WGS sequence"/>
</dbReference>
<name>A0A0G4P4N9_PENC3</name>
<dbReference type="Pfam" id="PF17667">
    <property type="entry name" value="Pkinase_fungal"/>
    <property type="match status" value="1"/>
</dbReference>
<accession>A0A0G4P4N9</accession>
<feature type="region of interest" description="Disordered" evidence="1">
    <location>
        <begin position="1"/>
        <end position="20"/>
    </location>
</feature>
<sequence length="281" mass="31697">MLFLPPSYTPKKTSEKNTTKNIIPNTYNDIHDNLGTDEHIWNHVDLAIVEITPPRRAIASSLQQPPWLQNTGSFGSSSEYRQDVDRVLKSELGSRISAQRFLEISMVFKQHPMLYSKDAQKEVLSWSADLCEKLATLSAKYNSISTHVRRPLAQPNKPIQGSTAELKLNIGFVSNTNTRKDTQYHWSQILMPGELKSNPAANTASQGIARLREMSEEEYGFDPTISTEDGQRFIEIEQNGQTERLVLDKLIIRVPCIAGRATICFPGSACCQRVLTIHRVR</sequence>
<dbReference type="PANTHER" id="PTHR38248">
    <property type="entry name" value="FUNK1 6"/>
    <property type="match status" value="1"/>
</dbReference>
<evidence type="ECO:0000313" key="3">
    <source>
        <dbReference type="EMBL" id="CRL21300.1"/>
    </source>
</evidence>
<organism evidence="3 4">
    <name type="scientific">Penicillium camemberti (strain FM 013)</name>
    <dbReference type="NCBI Taxonomy" id="1429867"/>
    <lineage>
        <taxon>Eukaryota</taxon>
        <taxon>Fungi</taxon>
        <taxon>Dikarya</taxon>
        <taxon>Ascomycota</taxon>
        <taxon>Pezizomycotina</taxon>
        <taxon>Eurotiomycetes</taxon>
        <taxon>Eurotiomycetidae</taxon>
        <taxon>Eurotiales</taxon>
        <taxon>Aspergillaceae</taxon>
        <taxon>Penicillium</taxon>
    </lineage>
</organism>
<evidence type="ECO:0000313" key="4">
    <source>
        <dbReference type="Proteomes" id="UP000053732"/>
    </source>
</evidence>
<dbReference type="InterPro" id="IPR040976">
    <property type="entry name" value="Pkinase_fungal"/>
</dbReference>
<keyword evidence="4" id="KW-1185">Reference proteome</keyword>
<dbReference type="AlphaFoldDB" id="A0A0G4P4N9"/>
<dbReference type="EMBL" id="HG793138">
    <property type="protein sequence ID" value="CRL21300.1"/>
    <property type="molecule type" value="Genomic_DNA"/>
</dbReference>